<protein>
    <recommendedName>
        <fullName evidence="2">Caib/baif family protein</fullName>
    </recommendedName>
</protein>
<dbReference type="EMBL" id="AMFJ01034373">
    <property type="protein sequence ID" value="EKD29521.1"/>
    <property type="molecule type" value="Genomic_DNA"/>
</dbReference>
<reference evidence="1" key="1">
    <citation type="journal article" date="2012" name="Science">
        <title>Fermentation, hydrogen, and sulfur metabolism in multiple uncultivated bacterial phyla.</title>
        <authorList>
            <person name="Wrighton K.C."/>
            <person name="Thomas B.C."/>
            <person name="Sharon I."/>
            <person name="Miller C.S."/>
            <person name="Castelle C.J."/>
            <person name="VerBerkmoes N.C."/>
            <person name="Wilkins M.J."/>
            <person name="Hettich R.L."/>
            <person name="Lipton M.S."/>
            <person name="Williams K.H."/>
            <person name="Long P.E."/>
            <person name="Banfield J.F."/>
        </authorList>
    </citation>
    <scope>NUCLEOTIDE SEQUENCE [LARGE SCALE GENOMIC DNA]</scope>
</reference>
<sequence>MCPECRKIHLLAWRNERTLYKRKCDATGKYIISHFPPDTQFKVYEEKIWNSDYWDAKEHGQDFDFTRTFSEQFAELQKNIPFPATAKSPPMENADYCNNCGSLKDSYLCFNAQDTENCYYCIDTWYSSDCIDCYCTYNSKLCHECTIAYDSYNVRYAYDIRNCRDGAFLLSCEGCQNCYGCFGLTNQQYNIYNAPYSPEEYAIEIEKLSTLPLGEQKAKFEAFYTGKYIKSPLPNTGSENIVQSSNIIESKNVFGSRNLQNVEDIRYASILHETKLAMDYYVWGHNAERIYSCNQIGNNVHSIYFSSSCWDNVHDLFYSFYCLNGTHDCFGCIGLRNHESYCILNKQYTREQYEKLVPQIIKHMKETGEWGEPFPPKLSSFGYNESVAHIFRSLTRDEAIEQWFRWSDYETPFPKVEKIIPASKLPDDIAKIPDDILNWAIECEVTGKPFRIIKQELEFYRKNNLPIPRQHPEQRHLERLKWHINY</sequence>
<evidence type="ECO:0008006" key="2">
    <source>
        <dbReference type="Google" id="ProtNLM"/>
    </source>
</evidence>
<proteinExistence type="predicted"/>
<evidence type="ECO:0000313" key="1">
    <source>
        <dbReference type="EMBL" id="EKD29521.1"/>
    </source>
</evidence>
<gene>
    <name evidence="1" type="ORF">ACD_78C00373G0002</name>
</gene>
<comment type="caution">
    <text evidence="1">The sequence shown here is derived from an EMBL/GenBank/DDBJ whole genome shotgun (WGS) entry which is preliminary data.</text>
</comment>
<accession>K1XX49</accession>
<organism evidence="1">
    <name type="scientific">uncultured bacterium</name>
    <name type="common">gcode 4</name>
    <dbReference type="NCBI Taxonomy" id="1234023"/>
    <lineage>
        <taxon>Bacteria</taxon>
        <taxon>environmental samples</taxon>
    </lineage>
</organism>
<name>K1XX49_9BACT</name>
<dbReference type="AlphaFoldDB" id="K1XX49"/>